<protein>
    <submittedName>
        <fullName evidence="2">Uncharacterized protein</fullName>
    </submittedName>
</protein>
<organism evidence="2 3">
    <name type="scientific">Saccharopolyspora mangrovi</name>
    <dbReference type="NCBI Taxonomy" id="3082379"/>
    <lineage>
        <taxon>Bacteria</taxon>
        <taxon>Bacillati</taxon>
        <taxon>Actinomycetota</taxon>
        <taxon>Actinomycetes</taxon>
        <taxon>Pseudonocardiales</taxon>
        <taxon>Pseudonocardiaceae</taxon>
        <taxon>Saccharopolyspora</taxon>
    </lineage>
</organism>
<gene>
    <name evidence="2" type="ORF">R4I43_29620</name>
</gene>
<dbReference type="RefSeq" id="WP_324268997.1">
    <property type="nucleotide sequence ID" value="NZ_JAWLNX010000030.1"/>
</dbReference>
<dbReference type="EMBL" id="JAWLNX010000030">
    <property type="protein sequence ID" value="MEB3371569.1"/>
    <property type="molecule type" value="Genomic_DNA"/>
</dbReference>
<dbReference type="Proteomes" id="UP001327093">
    <property type="component" value="Unassembled WGS sequence"/>
</dbReference>
<evidence type="ECO:0000313" key="3">
    <source>
        <dbReference type="Proteomes" id="UP001327093"/>
    </source>
</evidence>
<reference evidence="2 3" key="1">
    <citation type="submission" date="2023-10" db="EMBL/GenBank/DDBJ databases">
        <title>Saccharopolyspora sp. nov., isolated from mangrove soil.</title>
        <authorList>
            <person name="Lu Y."/>
            <person name="Liu W."/>
        </authorList>
    </citation>
    <scope>NUCLEOTIDE SEQUENCE [LARGE SCALE GENOMIC DNA]</scope>
    <source>
        <strain evidence="2 3">S2-29</strain>
    </source>
</reference>
<evidence type="ECO:0000256" key="1">
    <source>
        <dbReference type="SAM" id="MobiDB-lite"/>
    </source>
</evidence>
<dbReference type="InterPro" id="IPR003474">
    <property type="entry name" value="Glcn_transporter"/>
</dbReference>
<accession>A0ABU6AJ29</accession>
<comment type="caution">
    <text evidence="2">The sequence shown here is derived from an EMBL/GenBank/DDBJ whole genome shotgun (WGS) entry which is preliminary data.</text>
</comment>
<keyword evidence="3" id="KW-1185">Reference proteome</keyword>
<dbReference type="Pfam" id="PF02447">
    <property type="entry name" value="GntP_permease"/>
    <property type="match status" value="1"/>
</dbReference>
<feature type="region of interest" description="Disordered" evidence="1">
    <location>
        <begin position="76"/>
        <end position="104"/>
    </location>
</feature>
<sequence length="104" mass="12112">MLPHVNDFSFWLIGRLLGMSVTEPFKTWSMIKTLIGIVATAPRGERCRRGLLLAGSHTLAPCIQARWHFMVEQKHTQSDHRNITRLPCRRRQGHSPDQFWSPRH</sequence>
<proteinExistence type="predicted"/>
<evidence type="ECO:0000313" key="2">
    <source>
        <dbReference type="EMBL" id="MEB3371569.1"/>
    </source>
</evidence>
<name>A0ABU6AJ29_9PSEU</name>